<dbReference type="Pfam" id="PF10947">
    <property type="entry name" value="DUF2628"/>
    <property type="match status" value="1"/>
</dbReference>
<name>A0A699GDM8_TANCI</name>
<protein>
    <submittedName>
        <fullName evidence="6">2-phytyl-1,4-beta-naphthoquinone methyltransferase, chloroplastic isoform X1</fullName>
    </submittedName>
</protein>
<proteinExistence type="predicted"/>
<dbReference type="InterPro" id="IPR023576">
    <property type="entry name" value="UbiE/COQ5_MeTrFase_CS"/>
</dbReference>
<reference evidence="6" key="1">
    <citation type="journal article" date="2019" name="Sci. Rep.">
        <title>Draft genome of Tanacetum cinerariifolium, the natural source of mosquito coil.</title>
        <authorList>
            <person name="Yamashiro T."/>
            <person name="Shiraishi A."/>
            <person name="Satake H."/>
            <person name="Nakayama K."/>
        </authorList>
    </citation>
    <scope>NUCLEOTIDE SEQUENCE</scope>
</reference>
<keyword evidence="4" id="KW-1133">Transmembrane helix</keyword>
<evidence type="ECO:0000259" key="5">
    <source>
        <dbReference type="Pfam" id="PF08241"/>
    </source>
</evidence>
<evidence type="ECO:0000313" key="6">
    <source>
        <dbReference type="EMBL" id="GEU28084.1"/>
    </source>
</evidence>
<keyword evidence="2 6" id="KW-0808">Transferase</keyword>
<comment type="caution">
    <text evidence="6">The sequence shown here is derived from an EMBL/GenBank/DDBJ whole genome shotgun (WGS) entry which is preliminary data.</text>
</comment>
<keyword evidence="4" id="KW-0472">Membrane</keyword>
<dbReference type="Pfam" id="PF08241">
    <property type="entry name" value="Methyltransf_11"/>
    <property type="match status" value="1"/>
</dbReference>
<dbReference type="CDD" id="cd02440">
    <property type="entry name" value="AdoMet_MTases"/>
    <property type="match status" value="1"/>
</dbReference>
<dbReference type="InterPro" id="IPR024399">
    <property type="entry name" value="DUF2628"/>
</dbReference>
<sequence>MERALARMLEAAQAAVAAHHVLQGPQRMEFGAALRQVGNQAGNDGLAGVLANVGAEFRHQALGAVFPVDDQAARGGTAEHEAQQVRTDQRLRVHVEPAAEQRQRVGVPGHCVPLPVEDVGGCGDGVHHRLQRLRWLDRAVFVLRIEPLRQAEQIAALGCIQPQHLGQARQQLTRCRHFSTLLQPREPGRADVAQLRQFFAAQARRAAASTGRQADRAWRDAFAVGADEIAELGVHGGSRLFRFSCAYLTSTVHAQGADLVALREIAAGVTGSDKQPVVLDLGCGAGHASFAVAPVAQSVTAFDLSPEMLAVVADAARKRGLDQIVTQQGNVASLPFADATYCMVMTRFSAHHWLDVPAALRDVRRVLKPGGVLVVIDITAPESPLHDTTLQAVELLRDGSHVRDYRASEWLRMLDDAGFAGERVRDWKLPMQFDEWTARMRTPPERVTAIRSLLRAAPAETRDYFAVQDDESFTIDSTLFRAGGNMDTCQQCGAGINVVKPACGTCGTPVAPVKKKPVDLAPAWRARFAIIDKAGGPSLSRLKSLSVGERFKLLNWWALFLGAFYYVAKGMWRKAIALTTALFFGVLLLELILDALALPTAGNGIATGATAAIYGLRANIDYYKKVVLGQNGWW</sequence>
<dbReference type="Gene3D" id="3.40.50.150">
    <property type="entry name" value="Vaccinia Virus protein VP39"/>
    <property type="match status" value="1"/>
</dbReference>
<keyword evidence="4" id="KW-0812">Transmembrane</keyword>
<dbReference type="EMBL" id="BKCJ010000001">
    <property type="protein sequence ID" value="GEU28084.1"/>
    <property type="molecule type" value="Genomic_DNA"/>
</dbReference>
<feature type="transmembrane region" description="Helical" evidence="4">
    <location>
        <begin position="575"/>
        <end position="593"/>
    </location>
</feature>
<dbReference type="PANTHER" id="PTHR43591">
    <property type="entry name" value="METHYLTRANSFERASE"/>
    <property type="match status" value="1"/>
</dbReference>
<accession>A0A699GDM8</accession>
<dbReference type="GO" id="GO:0008757">
    <property type="term" value="F:S-adenosylmethionine-dependent methyltransferase activity"/>
    <property type="evidence" value="ECO:0007669"/>
    <property type="project" value="InterPro"/>
</dbReference>
<feature type="domain" description="Methyltransferase type 11" evidence="5">
    <location>
        <begin position="279"/>
        <end position="375"/>
    </location>
</feature>
<evidence type="ECO:0000256" key="2">
    <source>
        <dbReference type="ARBA" id="ARBA00022679"/>
    </source>
</evidence>
<dbReference type="PROSITE" id="PS01184">
    <property type="entry name" value="UBIE_2"/>
    <property type="match status" value="1"/>
</dbReference>
<keyword evidence="1 6" id="KW-0489">Methyltransferase</keyword>
<evidence type="ECO:0000256" key="4">
    <source>
        <dbReference type="SAM" id="Phobius"/>
    </source>
</evidence>
<organism evidence="6">
    <name type="scientific">Tanacetum cinerariifolium</name>
    <name type="common">Dalmatian daisy</name>
    <name type="synonym">Chrysanthemum cinerariifolium</name>
    <dbReference type="NCBI Taxonomy" id="118510"/>
    <lineage>
        <taxon>Eukaryota</taxon>
        <taxon>Viridiplantae</taxon>
        <taxon>Streptophyta</taxon>
        <taxon>Embryophyta</taxon>
        <taxon>Tracheophyta</taxon>
        <taxon>Spermatophyta</taxon>
        <taxon>Magnoliopsida</taxon>
        <taxon>eudicotyledons</taxon>
        <taxon>Gunneridae</taxon>
        <taxon>Pentapetalae</taxon>
        <taxon>asterids</taxon>
        <taxon>campanulids</taxon>
        <taxon>Asterales</taxon>
        <taxon>Asteraceae</taxon>
        <taxon>Asteroideae</taxon>
        <taxon>Anthemideae</taxon>
        <taxon>Anthemidinae</taxon>
        <taxon>Tanacetum</taxon>
    </lineage>
</organism>
<keyword evidence="3" id="KW-0949">S-adenosyl-L-methionine</keyword>
<evidence type="ECO:0000256" key="3">
    <source>
        <dbReference type="ARBA" id="ARBA00022691"/>
    </source>
</evidence>
<feature type="transmembrane region" description="Helical" evidence="4">
    <location>
        <begin position="551"/>
        <end position="568"/>
    </location>
</feature>
<dbReference type="GO" id="GO:0032259">
    <property type="term" value="P:methylation"/>
    <property type="evidence" value="ECO:0007669"/>
    <property type="project" value="UniProtKB-KW"/>
</dbReference>
<dbReference type="InterPro" id="IPR013216">
    <property type="entry name" value="Methyltransf_11"/>
</dbReference>
<dbReference type="GO" id="GO:0009820">
    <property type="term" value="P:alkaloid metabolic process"/>
    <property type="evidence" value="ECO:0007669"/>
    <property type="project" value="UniProtKB-KW"/>
</dbReference>
<dbReference type="InterPro" id="IPR029063">
    <property type="entry name" value="SAM-dependent_MTases_sf"/>
</dbReference>
<dbReference type="SUPFAM" id="SSF53335">
    <property type="entry name" value="S-adenosyl-L-methionine-dependent methyltransferases"/>
    <property type="match status" value="1"/>
</dbReference>
<evidence type="ECO:0000256" key="1">
    <source>
        <dbReference type="ARBA" id="ARBA00022603"/>
    </source>
</evidence>
<gene>
    <name evidence="6" type="ORF">Tci_000062</name>
</gene>
<dbReference type="AlphaFoldDB" id="A0A699GDM8"/>